<organism evidence="4 5">
    <name type="scientific">Geoanaerobacter pelophilus</name>
    <dbReference type="NCBI Taxonomy" id="60036"/>
    <lineage>
        <taxon>Bacteria</taxon>
        <taxon>Pseudomonadati</taxon>
        <taxon>Thermodesulfobacteriota</taxon>
        <taxon>Desulfuromonadia</taxon>
        <taxon>Geobacterales</taxon>
        <taxon>Geobacteraceae</taxon>
        <taxon>Geoanaerobacter</taxon>
    </lineage>
</organism>
<proteinExistence type="predicted"/>
<dbReference type="InterPro" id="IPR024370">
    <property type="entry name" value="PBP_domain"/>
</dbReference>
<keyword evidence="1 2" id="KW-0732">Signal</keyword>
<protein>
    <submittedName>
        <fullName evidence="4">Substrate-binding domain-containing protein</fullName>
    </submittedName>
</protein>
<dbReference type="Pfam" id="PF12849">
    <property type="entry name" value="PBP_like_2"/>
    <property type="match status" value="1"/>
</dbReference>
<name>A0AAW4L486_9BACT</name>
<dbReference type="PANTHER" id="PTHR30570">
    <property type="entry name" value="PERIPLASMIC PHOSPHATE BINDING COMPONENT OF PHOSPHATE ABC TRANSPORTER"/>
    <property type="match status" value="1"/>
</dbReference>
<evidence type="ECO:0000256" key="1">
    <source>
        <dbReference type="ARBA" id="ARBA00022729"/>
    </source>
</evidence>
<evidence type="ECO:0000256" key="2">
    <source>
        <dbReference type="SAM" id="SignalP"/>
    </source>
</evidence>
<feature type="signal peptide" evidence="2">
    <location>
        <begin position="1"/>
        <end position="20"/>
    </location>
</feature>
<accession>A0AAW4L486</accession>
<feature type="domain" description="PBP" evidence="3">
    <location>
        <begin position="14"/>
        <end position="228"/>
    </location>
</feature>
<comment type="caution">
    <text evidence="4">The sequence shown here is derived from an EMBL/GenBank/DDBJ whole genome shotgun (WGS) entry which is preliminary data.</text>
</comment>
<dbReference type="PANTHER" id="PTHR30570:SF1">
    <property type="entry name" value="PHOSPHATE-BINDING PROTEIN PSTS"/>
    <property type="match status" value="1"/>
</dbReference>
<keyword evidence="5" id="KW-1185">Reference proteome</keyword>
<gene>
    <name evidence="4" type="ORF">KI809_00970</name>
</gene>
<sequence>MKKLVLLLAIAMVAATSAQAETIKIGGSGSMIPLLTQIGKAYVKKYPQDSVEVNQKSLGQPGGIAALNAGAVDIAMSAMEITPEQKKLGVQPIEIAQVAGVIGVSGNVTVKELTSQQLCDIYGGKIKNWKQVGGADAPIAAFTRPESDSTKQMFRKGAACMANLKEAPEIMNLAKTADMHNALETKPNAIGPVDAIGLAMAKGKFKAIKIDGKSFEGLASGKWPFVLHNNLVLGKNKGEAVKRFLGFIKSPEGQAIIKGDKALPIPFSF</sequence>
<dbReference type="RefSeq" id="WP_214169653.1">
    <property type="nucleotide sequence ID" value="NZ_JAHCVJ010000001.1"/>
</dbReference>
<dbReference type="SUPFAM" id="SSF53850">
    <property type="entry name" value="Periplasmic binding protein-like II"/>
    <property type="match status" value="1"/>
</dbReference>
<evidence type="ECO:0000313" key="4">
    <source>
        <dbReference type="EMBL" id="MBT0662859.1"/>
    </source>
</evidence>
<evidence type="ECO:0000259" key="3">
    <source>
        <dbReference type="Pfam" id="PF12849"/>
    </source>
</evidence>
<reference evidence="4 5" key="1">
    <citation type="submission" date="2021-05" db="EMBL/GenBank/DDBJ databases">
        <title>The draft genome of Geobacter pelophilus DSM 12255.</title>
        <authorList>
            <person name="Xu Z."/>
            <person name="Masuda Y."/>
            <person name="Itoh H."/>
            <person name="Senoo K."/>
        </authorList>
    </citation>
    <scope>NUCLEOTIDE SEQUENCE [LARGE SCALE GENOMIC DNA]</scope>
    <source>
        <strain evidence="4 5">DSM 12255</strain>
    </source>
</reference>
<evidence type="ECO:0000313" key="5">
    <source>
        <dbReference type="Proteomes" id="UP000811899"/>
    </source>
</evidence>
<dbReference type="InterPro" id="IPR050811">
    <property type="entry name" value="Phosphate_ABC_transporter"/>
</dbReference>
<dbReference type="Proteomes" id="UP000811899">
    <property type="component" value="Unassembled WGS sequence"/>
</dbReference>
<dbReference type="EMBL" id="JAHCVJ010000001">
    <property type="protein sequence ID" value="MBT0662859.1"/>
    <property type="molecule type" value="Genomic_DNA"/>
</dbReference>
<feature type="chain" id="PRO_5043856840" evidence="2">
    <location>
        <begin position="21"/>
        <end position="269"/>
    </location>
</feature>
<dbReference type="Gene3D" id="3.40.190.10">
    <property type="entry name" value="Periplasmic binding protein-like II"/>
    <property type="match status" value="2"/>
</dbReference>
<dbReference type="AlphaFoldDB" id="A0AAW4L486"/>